<dbReference type="GO" id="GO:0003852">
    <property type="term" value="F:2-isopropylmalate synthase activity"/>
    <property type="evidence" value="ECO:0007669"/>
    <property type="project" value="UniProtKB-UniRule"/>
</dbReference>
<evidence type="ECO:0000256" key="1">
    <source>
        <dbReference type="ARBA" id="ARBA00000064"/>
    </source>
</evidence>
<keyword evidence="9 15" id="KW-0808">Transferase</keyword>
<dbReference type="Pfam" id="PF00682">
    <property type="entry name" value="HMGL-like"/>
    <property type="match status" value="1"/>
</dbReference>
<evidence type="ECO:0000313" key="17">
    <source>
        <dbReference type="EMBL" id="ASK78299.1"/>
    </source>
</evidence>
<keyword evidence="7 15" id="KW-0963">Cytoplasm</keyword>
<evidence type="ECO:0000313" key="18">
    <source>
        <dbReference type="Proteomes" id="UP000242175"/>
    </source>
</evidence>
<comment type="similarity">
    <text evidence="3 15">Belongs to the alpha-IPM synthase/homocitrate synthase family. LeuA type 1 subfamily.</text>
</comment>
<evidence type="ECO:0000256" key="8">
    <source>
        <dbReference type="ARBA" id="ARBA00022605"/>
    </source>
</evidence>
<keyword evidence="8 15" id="KW-0028">Amino-acid biosynthesis</keyword>
<dbReference type="Gene3D" id="1.10.238.260">
    <property type="match status" value="1"/>
</dbReference>
<dbReference type="FunFam" id="3.30.160.270:FF:000001">
    <property type="entry name" value="2-isopropylmalate synthase"/>
    <property type="match status" value="1"/>
</dbReference>
<dbReference type="Proteomes" id="UP000242175">
    <property type="component" value="Chromosome large"/>
</dbReference>
<dbReference type="FunFam" id="3.20.20.70:FF:000010">
    <property type="entry name" value="2-isopropylmalate synthase"/>
    <property type="match status" value="1"/>
</dbReference>
<dbReference type="Gene3D" id="3.30.160.270">
    <property type="match status" value="1"/>
</dbReference>
<dbReference type="KEGG" id="pmai:CF386_04345"/>
<dbReference type="InterPro" id="IPR013785">
    <property type="entry name" value="Aldolase_TIM"/>
</dbReference>
<dbReference type="InterPro" id="IPR013709">
    <property type="entry name" value="2-isopropylmalate_synth_dimer"/>
</dbReference>
<dbReference type="UniPathway" id="UPA00048">
    <property type="reaction ID" value="UER00070"/>
</dbReference>
<evidence type="ECO:0000256" key="11">
    <source>
        <dbReference type="ARBA" id="ARBA00023211"/>
    </source>
</evidence>
<dbReference type="Pfam" id="PF08502">
    <property type="entry name" value="LeuA_dimer"/>
    <property type="match status" value="1"/>
</dbReference>
<feature type="binding site" evidence="15">
    <location>
        <position position="238"/>
    </location>
    <ligand>
        <name>Mn(2+)</name>
        <dbReference type="ChEBI" id="CHEBI:29035"/>
    </ligand>
</feature>
<dbReference type="GO" id="GO:0009098">
    <property type="term" value="P:L-leucine biosynthetic process"/>
    <property type="evidence" value="ECO:0007669"/>
    <property type="project" value="UniProtKB-UniRule"/>
</dbReference>
<comment type="cofactor">
    <cofactor evidence="15">
        <name>Mn(2+)</name>
        <dbReference type="ChEBI" id="CHEBI:29035"/>
    </cofactor>
</comment>
<feature type="binding site" evidence="15">
    <location>
        <position position="204"/>
    </location>
    <ligand>
        <name>Mn(2+)</name>
        <dbReference type="ChEBI" id="CHEBI:29035"/>
    </ligand>
</feature>
<evidence type="ECO:0000256" key="14">
    <source>
        <dbReference type="ARBA" id="ARBA00037629"/>
    </source>
</evidence>
<keyword evidence="6 15" id="KW-0432">Leucine biosynthesis</keyword>
<feature type="domain" description="Pyruvate carboxyltransferase" evidence="16">
    <location>
        <begin position="5"/>
        <end position="267"/>
    </location>
</feature>
<dbReference type="InterPro" id="IPR036230">
    <property type="entry name" value="LeuA_allosteric_dom_sf"/>
</dbReference>
<evidence type="ECO:0000256" key="5">
    <source>
        <dbReference type="ARBA" id="ARBA00018198"/>
    </source>
</evidence>
<keyword evidence="11 15" id="KW-0464">Manganese</keyword>
<dbReference type="Gene3D" id="3.20.20.70">
    <property type="entry name" value="Aldolase class I"/>
    <property type="match status" value="1"/>
</dbReference>
<feature type="region of interest" description="Regulatory domain" evidence="15">
    <location>
        <begin position="392"/>
        <end position="512"/>
    </location>
</feature>
<dbReference type="InterPro" id="IPR054691">
    <property type="entry name" value="LeuA/HCS_post-cat"/>
</dbReference>
<dbReference type="OrthoDB" id="9803573at2"/>
<dbReference type="NCBIfam" id="NF002084">
    <property type="entry name" value="PRK00915.1-1"/>
    <property type="match status" value="1"/>
</dbReference>
<dbReference type="GO" id="GO:0005829">
    <property type="term" value="C:cytosol"/>
    <property type="evidence" value="ECO:0007669"/>
    <property type="project" value="TreeGrafter"/>
</dbReference>
<dbReference type="SUPFAM" id="SSF51569">
    <property type="entry name" value="Aldolase"/>
    <property type="match status" value="1"/>
</dbReference>
<dbReference type="GO" id="GO:0003985">
    <property type="term" value="F:acetyl-CoA C-acetyltransferase activity"/>
    <property type="evidence" value="ECO:0007669"/>
    <property type="project" value="UniProtKB-UniRule"/>
</dbReference>
<dbReference type="InterPro" id="IPR005671">
    <property type="entry name" value="LeuA_bact_synth"/>
</dbReference>
<dbReference type="RefSeq" id="WP_089073207.1">
    <property type="nucleotide sequence ID" value="NZ_CBCSAM010000011.1"/>
</dbReference>
<dbReference type="CDD" id="cd07940">
    <property type="entry name" value="DRE_TIM_IPMS"/>
    <property type="match status" value="1"/>
</dbReference>
<accession>A0A220VD77</accession>
<dbReference type="NCBIfam" id="NF002086">
    <property type="entry name" value="PRK00915.1-3"/>
    <property type="match status" value="1"/>
</dbReference>
<dbReference type="PROSITE" id="PS50991">
    <property type="entry name" value="PYR_CT"/>
    <property type="match status" value="1"/>
</dbReference>
<evidence type="ECO:0000256" key="7">
    <source>
        <dbReference type="ARBA" id="ARBA00022490"/>
    </source>
</evidence>
<dbReference type="GO" id="GO:0030145">
    <property type="term" value="F:manganese ion binding"/>
    <property type="evidence" value="ECO:0007669"/>
    <property type="project" value="UniProtKB-UniRule"/>
</dbReference>
<feature type="binding site" evidence="15">
    <location>
        <position position="202"/>
    </location>
    <ligand>
        <name>Mn(2+)</name>
        <dbReference type="ChEBI" id="CHEBI:29035"/>
    </ligand>
</feature>
<keyword evidence="18" id="KW-1185">Reference proteome</keyword>
<dbReference type="InterPro" id="IPR000891">
    <property type="entry name" value="PYR_CT"/>
</dbReference>
<dbReference type="FunFam" id="1.10.238.260:FF:000001">
    <property type="entry name" value="2-isopropylmalate synthase"/>
    <property type="match status" value="1"/>
</dbReference>
<protein>
    <recommendedName>
        <fullName evidence="5 15">2-isopropylmalate synthase</fullName>
        <ecNumber evidence="4 15">2.3.3.13</ecNumber>
    </recommendedName>
    <alternativeName>
        <fullName evidence="13 15">Alpha-IPM synthase</fullName>
    </alternativeName>
    <alternativeName>
        <fullName evidence="15">Alpha-isopropylmalate synthase</fullName>
    </alternativeName>
</protein>
<name>A0A220VD77_9GAMM</name>
<comment type="pathway">
    <text evidence="2 15">Amino-acid biosynthesis; L-leucine biosynthesis; L-leucine from 3-methyl-2-oxobutanoate: step 1/4.</text>
</comment>
<dbReference type="EMBL" id="CP022355">
    <property type="protein sequence ID" value="ASK78299.1"/>
    <property type="molecule type" value="Genomic_DNA"/>
</dbReference>
<dbReference type="HAMAP" id="MF_01025">
    <property type="entry name" value="LeuA_type1"/>
    <property type="match status" value="1"/>
</dbReference>
<dbReference type="EC" id="2.3.3.13" evidence="4 15"/>
<dbReference type="PANTHER" id="PTHR10277:SF9">
    <property type="entry name" value="2-ISOPROPYLMALATE SYNTHASE 1, CHLOROPLASTIC-RELATED"/>
    <property type="match status" value="1"/>
</dbReference>
<evidence type="ECO:0000256" key="6">
    <source>
        <dbReference type="ARBA" id="ARBA00022430"/>
    </source>
</evidence>
<dbReference type="InterPro" id="IPR050073">
    <property type="entry name" value="2-IPM_HCS-like"/>
</dbReference>
<evidence type="ECO:0000256" key="9">
    <source>
        <dbReference type="ARBA" id="ARBA00022679"/>
    </source>
</evidence>
<evidence type="ECO:0000256" key="12">
    <source>
        <dbReference type="ARBA" id="ARBA00023304"/>
    </source>
</evidence>
<evidence type="ECO:0000256" key="4">
    <source>
        <dbReference type="ARBA" id="ARBA00012973"/>
    </source>
</evidence>
<evidence type="ECO:0000256" key="2">
    <source>
        <dbReference type="ARBA" id="ARBA00004689"/>
    </source>
</evidence>
<dbReference type="SUPFAM" id="SSF110921">
    <property type="entry name" value="2-isopropylmalate synthase LeuA, allosteric (dimerisation) domain"/>
    <property type="match status" value="1"/>
</dbReference>
<evidence type="ECO:0000256" key="13">
    <source>
        <dbReference type="ARBA" id="ARBA00029993"/>
    </source>
</evidence>
<reference evidence="17 18" key="1">
    <citation type="journal article" date="2016" name="Int. J. Syst. Evol. Microbiol.">
        <title>Paraphotobacterium marinum gen. nov., sp. nov., a member of the family Vibrionaceae, isolated from surface seawater.</title>
        <authorList>
            <person name="Huang Z."/>
            <person name="Dong C."/>
            <person name="Shao Z."/>
        </authorList>
    </citation>
    <scope>NUCLEOTIDE SEQUENCE [LARGE SCALE GENOMIC DNA]</scope>
    <source>
        <strain evidence="17 18">NSCS20N07D</strain>
    </source>
</reference>
<dbReference type="PANTHER" id="PTHR10277">
    <property type="entry name" value="HOMOCITRATE SYNTHASE-RELATED"/>
    <property type="match status" value="1"/>
</dbReference>
<dbReference type="AlphaFoldDB" id="A0A220VD77"/>
<feature type="binding site" evidence="15">
    <location>
        <position position="14"/>
    </location>
    <ligand>
        <name>Mn(2+)</name>
        <dbReference type="ChEBI" id="CHEBI:29035"/>
    </ligand>
</feature>
<dbReference type="PROSITE" id="PS00816">
    <property type="entry name" value="AIPM_HOMOCIT_SYNTH_2"/>
    <property type="match status" value="1"/>
</dbReference>
<dbReference type="PROSITE" id="PS00815">
    <property type="entry name" value="AIPM_HOMOCIT_SYNTH_1"/>
    <property type="match status" value="1"/>
</dbReference>
<sequence length="512" mass="56183">MSEKIIIFDTTLRDGDQSLDASLNIKDKLTIALALEKLKVDIIEAGFPISSPGDFEAVQLISNRIKNSKVCALARAVPKDIEVAAKALYSAENKRIHTFISTSDIHIKEKLKSSFEKIEETAVRAIKLARNFTDDVEFSCEDAGRTSLDNLCRIVEKAIHAGASTINIADTVGYTLPNEFQNIISSLFLKVPNIHKAIISVHCHDDLGLSVANSISAVQAGARQVECTINGIGERAGNCALEEVVMAIKARAKDLKVHTDLNFKEITKTSQLVSQLCNMPIQPNKAIVGENAFSHSSGIHQDGILKNKKTYEIITPESIGLLDKSLNLTSRSGRAAIKERIASMGYEDSDYNLDNLYESFLKLADKKGKVYDYDLEALIYFTNTKDNDDFYNLEYINVQSGNKMATASITLKCGSEIKSDAAVGNGPVDALYHCFYKVTGYDIQLDKFHLKSTGEGENSLGKIDIIANFKGRSFHGTGLATDIVEAAGQALLHVINTIYRAEKIDYIKRSVG</sequence>
<comment type="subunit">
    <text evidence="15">Homodimer.</text>
</comment>
<dbReference type="NCBIfam" id="TIGR00973">
    <property type="entry name" value="leuA_bact"/>
    <property type="match status" value="1"/>
</dbReference>
<organism evidence="17 18">
    <name type="scientific">Paraphotobacterium marinum</name>
    <dbReference type="NCBI Taxonomy" id="1755811"/>
    <lineage>
        <taxon>Bacteria</taxon>
        <taxon>Pseudomonadati</taxon>
        <taxon>Pseudomonadota</taxon>
        <taxon>Gammaproteobacteria</taxon>
        <taxon>Vibrionales</taxon>
        <taxon>Vibrionaceae</taxon>
        <taxon>Paraphotobacterium</taxon>
    </lineage>
</organism>
<comment type="function">
    <text evidence="14 15">Catalyzes the condensation of the acetyl group of acetyl-CoA with 3-methyl-2-oxobutanoate (2-ketoisovalerate) to form 3-carboxy-3-hydroxy-4-methylpentanoate (2-isopropylmalate).</text>
</comment>
<dbReference type="InterPro" id="IPR002034">
    <property type="entry name" value="AIPM/Hcit_synth_CS"/>
</dbReference>
<comment type="catalytic activity">
    <reaction evidence="1 15">
        <text>3-methyl-2-oxobutanoate + acetyl-CoA + H2O = (2S)-2-isopropylmalate + CoA + H(+)</text>
        <dbReference type="Rhea" id="RHEA:21524"/>
        <dbReference type="ChEBI" id="CHEBI:1178"/>
        <dbReference type="ChEBI" id="CHEBI:11851"/>
        <dbReference type="ChEBI" id="CHEBI:15377"/>
        <dbReference type="ChEBI" id="CHEBI:15378"/>
        <dbReference type="ChEBI" id="CHEBI:57287"/>
        <dbReference type="ChEBI" id="CHEBI:57288"/>
        <dbReference type="EC" id="2.3.3.13"/>
    </reaction>
</comment>
<gene>
    <name evidence="15" type="primary">leuA</name>
    <name evidence="17" type="ORF">CF386_04345</name>
</gene>
<dbReference type="SMART" id="SM00917">
    <property type="entry name" value="LeuA_dimer"/>
    <property type="match status" value="1"/>
</dbReference>
<evidence type="ECO:0000256" key="3">
    <source>
        <dbReference type="ARBA" id="ARBA00009396"/>
    </source>
</evidence>
<keyword evidence="10 15" id="KW-0479">Metal-binding</keyword>
<keyword evidence="12 15" id="KW-0100">Branched-chain amino acid biosynthesis</keyword>
<evidence type="ECO:0000259" key="16">
    <source>
        <dbReference type="PROSITE" id="PS50991"/>
    </source>
</evidence>
<proteinExistence type="inferred from homology"/>
<evidence type="ECO:0000256" key="15">
    <source>
        <dbReference type="HAMAP-Rule" id="MF_01025"/>
    </source>
</evidence>
<dbReference type="Pfam" id="PF22617">
    <property type="entry name" value="HCS_D2"/>
    <property type="match status" value="1"/>
</dbReference>
<evidence type="ECO:0000256" key="10">
    <source>
        <dbReference type="ARBA" id="ARBA00022723"/>
    </source>
</evidence>